<dbReference type="Pfam" id="PF00172">
    <property type="entry name" value="Zn_clus"/>
    <property type="match status" value="1"/>
</dbReference>
<proteinExistence type="predicted"/>
<evidence type="ECO:0000256" key="1">
    <source>
        <dbReference type="ARBA" id="ARBA00004123"/>
    </source>
</evidence>
<keyword evidence="6" id="KW-0804">Transcription</keyword>
<dbReference type="PANTHER" id="PTHR31313">
    <property type="entry name" value="TY1 ENHANCER ACTIVATOR"/>
    <property type="match status" value="1"/>
</dbReference>
<keyword evidence="4" id="KW-0805">Transcription regulation</keyword>
<dbReference type="GO" id="GO:0000981">
    <property type="term" value="F:DNA-binding transcription factor activity, RNA polymerase II-specific"/>
    <property type="evidence" value="ECO:0007669"/>
    <property type="project" value="InterPro"/>
</dbReference>
<dbReference type="GO" id="GO:0008270">
    <property type="term" value="F:zinc ion binding"/>
    <property type="evidence" value="ECO:0007669"/>
    <property type="project" value="InterPro"/>
</dbReference>
<evidence type="ECO:0000313" key="10">
    <source>
        <dbReference type="EMBL" id="KAG2207801.1"/>
    </source>
</evidence>
<dbReference type="GO" id="GO:0005634">
    <property type="term" value="C:nucleus"/>
    <property type="evidence" value="ECO:0007669"/>
    <property type="project" value="UniProtKB-SubCell"/>
</dbReference>
<protein>
    <recommendedName>
        <fullName evidence="9">Zn(2)-C6 fungal-type domain-containing protein</fullName>
    </recommendedName>
</protein>
<dbReference type="SUPFAM" id="SSF57701">
    <property type="entry name" value="Zn2/Cys6 DNA-binding domain"/>
    <property type="match status" value="1"/>
</dbReference>
<dbReference type="SMART" id="SM00066">
    <property type="entry name" value="GAL4"/>
    <property type="match status" value="1"/>
</dbReference>
<dbReference type="InterPro" id="IPR051615">
    <property type="entry name" value="Transcr_Regulatory_Elem"/>
</dbReference>
<evidence type="ECO:0000256" key="2">
    <source>
        <dbReference type="ARBA" id="ARBA00022723"/>
    </source>
</evidence>
<organism evidence="10 11">
    <name type="scientific">Mucor plumbeus</name>
    <dbReference type="NCBI Taxonomy" id="97098"/>
    <lineage>
        <taxon>Eukaryota</taxon>
        <taxon>Fungi</taxon>
        <taxon>Fungi incertae sedis</taxon>
        <taxon>Mucoromycota</taxon>
        <taxon>Mucoromycotina</taxon>
        <taxon>Mucoromycetes</taxon>
        <taxon>Mucorales</taxon>
        <taxon>Mucorineae</taxon>
        <taxon>Mucoraceae</taxon>
        <taxon>Mucor</taxon>
    </lineage>
</organism>
<evidence type="ECO:0000256" key="4">
    <source>
        <dbReference type="ARBA" id="ARBA00023015"/>
    </source>
</evidence>
<feature type="region of interest" description="Disordered" evidence="8">
    <location>
        <begin position="85"/>
        <end position="106"/>
    </location>
</feature>
<dbReference type="OrthoDB" id="4356994at2759"/>
<evidence type="ECO:0000256" key="7">
    <source>
        <dbReference type="ARBA" id="ARBA00023242"/>
    </source>
</evidence>
<accession>A0A8H7V2J4</accession>
<dbReference type="EMBL" id="JAEPRC010000122">
    <property type="protein sequence ID" value="KAG2207801.1"/>
    <property type="molecule type" value="Genomic_DNA"/>
</dbReference>
<dbReference type="CDD" id="cd00067">
    <property type="entry name" value="GAL4"/>
    <property type="match status" value="1"/>
</dbReference>
<evidence type="ECO:0000259" key="9">
    <source>
        <dbReference type="PROSITE" id="PS50048"/>
    </source>
</evidence>
<keyword evidence="2" id="KW-0479">Metal-binding</keyword>
<dbReference type="PANTHER" id="PTHR31313:SF81">
    <property type="entry name" value="TY1 ENHANCER ACTIVATOR"/>
    <property type="match status" value="1"/>
</dbReference>
<feature type="compositionally biased region" description="Polar residues" evidence="8">
    <location>
        <begin position="94"/>
        <end position="104"/>
    </location>
</feature>
<comment type="caution">
    <text evidence="10">The sequence shown here is derived from an EMBL/GenBank/DDBJ whole genome shotgun (WGS) entry which is preliminary data.</text>
</comment>
<dbReference type="CDD" id="cd12148">
    <property type="entry name" value="fungal_TF_MHR"/>
    <property type="match status" value="1"/>
</dbReference>
<comment type="subcellular location">
    <subcellularLocation>
        <location evidence="1">Nucleus</location>
    </subcellularLocation>
</comment>
<dbReference type="AlphaFoldDB" id="A0A8H7V2J4"/>
<keyword evidence="5" id="KW-0238">DNA-binding</keyword>
<keyword evidence="7" id="KW-0539">Nucleus</keyword>
<evidence type="ECO:0000256" key="5">
    <source>
        <dbReference type="ARBA" id="ARBA00023125"/>
    </source>
</evidence>
<feature type="domain" description="Zn(2)-C6 fungal-type" evidence="9">
    <location>
        <begin position="10"/>
        <end position="39"/>
    </location>
</feature>
<dbReference type="PROSITE" id="PS00463">
    <property type="entry name" value="ZN2_CY6_FUNGAL_1"/>
    <property type="match status" value="1"/>
</dbReference>
<keyword evidence="3" id="KW-0862">Zinc</keyword>
<evidence type="ECO:0000256" key="6">
    <source>
        <dbReference type="ARBA" id="ARBA00023163"/>
    </source>
</evidence>
<keyword evidence="11" id="KW-1185">Reference proteome</keyword>
<dbReference type="InterPro" id="IPR036864">
    <property type="entry name" value="Zn2-C6_fun-type_DNA-bd_sf"/>
</dbReference>
<evidence type="ECO:0000256" key="3">
    <source>
        <dbReference type="ARBA" id="ARBA00022833"/>
    </source>
</evidence>
<reference evidence="10" key="1">
    <citation type="submission" date="2020-12" db="EMBL/GenBank/DDBJ databases">
        <title>Metabolic potential, ecology and presence of endohyphal bacteria is reflected in genomic diversity of Mucoromycotina.</title>
        <authorList>
            <person name="Muszewska A."/>
            <person name="Okrasinska A."/>
            <person name="Steczkiewicz K."/>
            <person name="Drgas O."/>
            <person name="Orlowska M."/>
            <person name="Perlinska-Lenart U."/>
            <person name="Aleksandrzak-Piekarczyk T."/>
            <person name="Szatraj K."/>
            <person name="Zielenkiewicz U."/>
            <person name="Pilsyk S."/>
            <person name="Malc E."/>
            <person name="Mieczkowski P."/>
            <person name="Kruszewska J.S."/>
            <person name="Biernat P."/>
            <person name="Pawlowska J."/>
        </authorList>
    </citation>
    <scope>NUCLEOTIDE SEQUENCE</scope>
    <source>
        <strain evidence="10">CBS 226.32</strain>
    </source>
</reference>
<name>A0A8H7V2J4_9FUNG</name>
<sequence>MASSQLKKTPCNGCREKKRKCTYEQPCARCVKAGTECTYTVMPSPKDMEYMQELEYMNQIDTIQHQISCMENEIGILKLAKENESTQIDKKPKSQSPTVSNLQDYPSPVSLGKSISISFEDNYHHHRHRHRHRHGPMPLQDPFIDYEGVPPPLPQAQYPPSPPRVFDDTELTQTERFFIHKRGLKNGKKKNCHHHHHHLIKSNNIQVELKSQQENESKPWALTVKNGNMSIETFINSHAQLMSCLGGMVSTAIYQEKTQQLPFPFSIEPVNHSTAMNKVLGILIWRKYGKSRFKSLTKYTPVLMHSVAPQHLTRIIPVESLTAITMRLLVAYFQCQHLCHFTLYIPEFVNLFMNDDLLKSPTVMALCSILCQQCCKHNAAIIPLEAMKDYGLFYFEQARELIEDKFDEISLETLSTYAFMAMYKLKTKEDSESDKYLAIAERIYSMLLPLHEYQPSNSKEPTGESMLFSRMFRCMNHCRSMLELHDAMNRMFKVRGMGPHKLFKLLDSQDNIKIHIFPGDSPREVQFIKMKHYMCMLQQVIKGGARCAAASDFPSYIGVFGHHIEMAMRNWYRNVLPDNYQLSLPLFDDHISDLDFFTALEEECAESPIPLLTTAALYNEYLIMAKSYIPKNPSEAQLDTEELIKKFKQMQYSTAHDINDRQDPSAYKNDERGHFWLKVIEKLKYFKKHHQQQFTDEELELSDEEYFTQFIRALNPSRLNFDMPLIHTSVKSALNTVRIVQFLVSHDCACFMDLRWIMNAWEILLRAARFRYQQPDDEKITLDRIRANLILCLSIVKEQLHFNNRDPEGEFMNEMDQQFEELFA</sequence>
<dbReference type="GO" id="GO:0003677">
    <property type="term" value="F:DNA binding"/>
    <property type="evidence" value="ECO:0007669"/>
    <property type="project" value="UniProtKB-KW"/>
</dbReference>
<evidence type="ECO:0000313" key="11">
    <source>
        <dbReference type="Proteomes" id="UP000650833"/>
    </source>
</evidence>
<dbReference type="PROSITE" id="PS50048">
    <property type="entry name" value="ZN2_CY6_FUNGAL_2"/>
    <property type="match status" value="1"/>
</dbReference>
<gene>
    <name evidence="10" type="ORF">INT46_011200</name>
</gene>
<evidence type="ECO:0000256" key="8">
    <source>
        <dbReference type="SAM" id="MobiDB-lite"/>
    </source>
</evidence>
<dbReference type="InterPro" id="IPR001138">
    <property type="entry name" value="Zn2Cys6_DnaBD"/>
</dbReference>
<dbReference type="Gene3D" id="4.10.240.10">
    <property type="entry name" value="Zn(2)-C6 fungal-type DNA-binding domain"/>
    <property type="match status" value="1"/>
</dbReference>
<dbReference type="Proteomes" id="UP000650833">
    <property type="component" value="Unassembled WGS sequence"/>
</dbReference>